<keyword evidence="2" id="KW-1185">Reference proteome</keyword>
<proteinExistence type="predicted"/>
<dbReference type="EMBL" id="UZAJ01000770">
    <property type="protein sequence ID" value="VDO30035.1"/>
    <property type="molecule type" value="Genomic_DNA"/>
</dbReference>
<reference evidence="3" key="1">
    <citation type="submission" date="2016-06" db="UniProtKB">
        <authorList>
            <consortium name="WormBaseParasite"/>
        </authorList>
    </citation>
    <scope>IDENTIFICATION</scope>
</reference>
<dbReference type="Proteomes" id="UP000267606">
    <property type="component" value="Unassembled WGS sequence"/>
</dbReference>
<evidence type="ECO:0000313" key="2">
    <source>
        <dbReference type="Proteomes" id="UP000267606"/>
    </source>
</evidence>
<name>A0A183H263_9BILA</name>
<reference evidence="1 2" key="2">
    <citation type="submission" date="2018-11" db="EMBL/GenBank/DDBJ databases">
        <authorList>
            <consortium name="Pathogen Informatics"/>
        </authorList>
    </citation>
    <scope>NUCLEOTIDE SEQUENCE [LARGE SCALE GENOMIC DNA]</scope>
</reference>
<protein>
    <submittedName>
        <fullName evidence="1 3">Uncharacterized protein</fullName>
    </submittedName>
</protein>
<evidence type="ECO:0000313" key="3">
    <source>
        <dbReference type="WBParaSite" id="OFLC_0000157201-mRNA-1"/>
    </source>
</evidence>
<accession>A0A183H263</accession>
<dbReference type="WBParaSite" id="OFLC_0000157201-mRNA-1">
    <property type="protein sequence ID" value="OFLC_0000157201-mRNA-1"/>
    <property type="gene ID" value="OFLC_0000157201"/>
</dbReference>
<organism evidence="3">
    <name type="scientific">Onchocerca flexuosa</name>
    <dbReference type="NCBI Taxonomy" id="387005"/>
    <lineage>
        <taxon>Eukaryota</taxon>
        <taxon>Metazoa</taxon>
        <taxon>Ecdysozoa</taxon>
        <taxon>Nematoda</taxon>
        <taxon>Chromadorea</taxon>
        <taxon>Rhabditida</taxon>
        <taxon>Spirurina</taxon>
        <taxon>Spiruromorpha</taxon>
        <taxon>Filarioidea</taxon>
        <taxon>Onchocercidae</taxon>
        <taxon>Onchocerca</taxon>
    </lineage>
</organism>
<evidence type="ECO:0000313" key="1">
    <source>
        <dbReference type="EMBL" id="VDO30035.1"/>
    </source>
</evidence>
<gene>
    <name evidence="1" type="ORF">OFLC_LOCUS1573</name>
</gene>
<sequence>MSNVDLQERLSRHRGFTTKAREVLLEPPAPFAVVAESSGSLSNESTNPKAPHRGFTAKAREMLVERQNSHHGSKCKFPDYIILLRLDFFFEQMRNLIYAFLTIRTDFDIFRKRQSQLNYLALDELPIQQANIGMNIFPVLYFNSNKDSDYSIYFYHLENCWLLKTFF</sequence>
<dbReference type="AlphaFoldDB" id="A0A183H263"/>